<evidence type="ECO:0000313" key="2">
    <source>
        <dbReference type="EMBL" id="EDM24598.1"/>
    </source>
</evidence>
<dbReference type="Proteomes" id="UP000003288">
    <property type="component" value="Unassembled WGS sequence"/>
</dbReference>
<organism evidence="2 3">
    <name type="scientific">Caminibacter mediatlanticus TB-2</name>
    <dbReference type="NCBI Taxonomy" id="391592"/>
    <lineage>
        <taxon>Bacteria</taxon>
        <taxon>Pseudomonadati</taxon>
        <taxon>Campylobacterota</taxon>
        <taxon>Epsilonproteobacteria</taxon>
        <taxon>Nautiliales</taxon>
        <taxon>Nautiliaceae</taxon>
        <taxon>Caminibacter</taxon>
    </lineage>
</organism>
<dbReference type="InterPro" id="IPR014895">
    <property type="entry name" value="Alginate_lyase_2"/>
</dbReference>
<dbReference type="SUPFAM" id="SSF49899">
    <property type="entry name" value="Concanavalin A-like lectins/glucanases"/>
    <property type="match status" value="1"/>
</dbReference>
<evidence type="ECO:0000259" key="1">
    <source>
        <dbReference type="Pfam" id="PF08787"/>
    </source>
</evidence>
<comment type="caution">
    <text evidence="2">The sequence shown here is derived from an EMBL/GenBank/DDBJ whole genome shotgun (WGS) entry which is preliminary data.</text>
</comment>
<gene>
    <name evidence="2" type="ORF">CMTB2_03743</name>
</gene>
<reference evidence="2 3" key="1">
    <citation type="journal article" date="2011" name="Stand. Genomic Sci.">
        <title>Draft genome sequence of Caminibacter mediatlanticus strain TB-2, an epsilonproteobacterium isolated from a deep-sea hydrothermal vent.</title>
        <authorList>
            <person name="Giovannelli D."/>
            <person name="Ferriera S."/>
            <person name="Johnson J."/>
            <person name="Kravitz S."/>
            <person name="Perez-Rodriguez I."/>
            <person name="Ricci J."/>
            <person name="O'Brien C."/>
            <person name="Voordeckers J.W."/>
            <person name="Bini E."/>
            <person name="Vetriani C."/>
        </authorList>
    </citation>
    <scope>NUCLEOTIDE SEQUENCE [LARGE SCALE GENOMIC DNA]</scope>
    <source>
        <strain evidence="2 3">TB-2</strain>
    </source>
</reference>
<accession>A0AAI9AJ54</accession>
<name>A0AAI9AJ54_9BACT</name>
<sequence length="237" mass="28424">MILRGISFFIFFVILFGHDSPYSLDKFKPVLNMSKLQAPKSSFNPLYSRHYGDFKDYSNKYFYLQDNKYMVFYMCGSHNRSELRFKNIWSVNTKIPKILEAEVKLFFLNAKREFTFLQIHADSTLKNAPIINKPLLRIVWRKEYHNLYNHLWAIIRISDSLLSNNYKKIDLGILQKDFFNVKIIVVKNMLKIYLNNKLKVKENVSYWQKYKNYFKAGVYLQDKGCAKVLFNRLFIKE</sequence>
<dbReference type="InterPro" id="IPR013320">
    <property type="entry name" value="ConA-like_dom_sf"/>
</dbReference>
<dbReference type="Pfam" id="PF08787">
    <property type="entry name" value="Alginate_lyase2"/>
    <property type="match status" value="1"/>
</dbReference>
<protein>
    <recommendedName>
        <fullName evidence="1">Alginate lyase 2 domain-containing protein</fullName>
    </recommendedName>
</protein>
<feature type="domain" description="Alginate lyase 2" evidence="1">
    <location>
        <begin position="35"/>
        <end position="233"/>
    </location>
</feature>
<dbReference type="RefSeq" id="WP_007473671.1">
    <property type="nucleotide sequence ID" value="NZ_ABCJ01000001.1"/>
</dbReference>
<dbReference type="EMBL" id="ABCJ01000001">
    <property type="protein sequence ID" value="EDM24598.1"/>
    <property type="molecule type" value="Genomic_DNA"/>
</dbReference>
<proteinExistence type="predicted"/>
<dbReference type="AlphaFoldDB" id="A0AAI9AJ54"/>
<evidence type="ECO:0000313" key="3">
    <source>
        <dbReference type="Proteomes" id="UP000003288"/>
    </source>
</evidence>
<dbReference type="Gene3D" id="2.60.120.200">
    <property type="match status" value="1"/>
</dbReference>